<dbReference type="InterPro" id="IPR011122">
    <property type="entry name" value="WavE"/>
</dbReference>
<dbReference type="EMBL" id="CP025493">
    <property type="protein sequence ID" value="AUH74278.1"/>
    <property type="molecule type" value="Genomic_DNA"/>
</dbReference>
<proteinExistence type="predicted"/>
<name>A0A2H5FRT6_9GAMM</name>
<gene>
    <name evidence="1" type="ORF">CAB17_20295</name>
</gene>
<reference evidence="1 2" key="1">
    <citation type="submission" date="2017-12" db="EMBL/GenBank/DDBJ databases">
        <title>Legionella sainthelensi LA01-117, whole genome sequence of a clinical isolate from New Zealand.</title>
        <authorList>
            <person name="Cree S.L."/>
            <person name="Slow S."/>
            <person name="Kennedy M.A."/>
            <person name="Murdoch D.R."/>
            <person name="Biggs P.J."/>
            <person name="Anderson T."/>
        </authorList>
    </citation>
    <scope>NUCLEOTIDE SEQUENCE [LARGE SCALE GENOMIC DNA]</scope>
    <source>
        <strain evidence="1 2">LA01-117</strain>
        <plasmid evidence="2">pLA01-117_113k</plasmid>
    </source>
</reference>
<evidence type="ECO:0000313" key="1">
    <source>
        <dbReference type="EMBL" id="AUH74278.1"/>
    </source>
</evidence>
<dbReference type="Proteomes" id="UP000234343">
    <property type="component" value="Plasmid pLA01-117_113k"/>
</dbReference>
<sequence length="351" mass="42088">MISDKDISIVVQGPILTHSKYNLKANTTQLVCLRLKELFPQSELILSTWEGENVDNIPYDKLIFNKDPGATWFNYNEPKLYNNCNRMITSTLSGIQSASRKYILKVRSDLFIVSKNFLNYFDRYALYNDEYKFVKSRIIAFSMWSIQGHKTCHFTMPKPFHISDWAYFGFKEDLMSLYDVPLIEEPDFSQWFLTRCKSFHDIAPEVLWKMPPEQHITSSFFKKYIPLQFEHTADDSHENMKISSQLIMNNFLILDQTQFFLISLKHFCFQFSRANYEWFIYHNTWLKNYHLFITKHHFLAKLKYKIFASIRNVGLFFLYKVLFFLNKYTQFINRSTAYLIKRWSNKIKNLI</sequence>
<evidence type="ECO:0008006" key="3">
    <source>
        <dbReference type="Google" id="ProtNLM"/>
    </source>
</evidence>
<accession>A0A2H5FRT6</accession>
<evidence type="ECO:0000313" key="2">
    <source>
        <dbReference type="Proteomes" id="UP000234343"/>
    </source>
</evidence>
<organism evidence="1 2">
    <name type="scientific">Legionella sainthelensi</name>
    <dbReference type="NCBI Taxonomy" id="28087"/>
    <lineage>
        <taxon>Bacteria</taxon>
        <taxon>Pseudomonadati</taxon>
        <taxon>Pseudomonadota</taxon>
        <taxon>Gammaproteobacteria</taxon>
        <taxon>Legionellales</taxon>
        <taxon>Legionellaceae</taxon>
        <taxon>Legionella</taxon>
    </lineage>
</organism>
<dbReference type="Pfam" id="PF07507">
    <property type="entry name" value="WavE"/>
    <property type="match status" value="1"/>
</dbReference>
<geneLocation type="plasmid" evidence="2">
    <name>pLA01-117_113k</name>
</geneLocation>
<keyword evidence="2" id="KW-1185">Reference proteome</keyword>
<dbReference type="RefSeq" id="WP_101901969.1">
    <property type="nucleotide sequence ID" value="NZ_CP025493.2"/>
</dbReference>
<dbReference type="KEGG" id="lsh:CAB17_20295"/>
<protein>
    <recommendedName>
        <fullName evidence="3">WavE lipopolysaccharide synthesis</fullName>
    </recommendedName>
</protein>
<keyword evidence="1" id="KW-0614">Plasmid</keyword>
<dbReference type="AlphaFoldDB" id="A0A2H5FRT6"/>